<dbReference type="Pfam" id="PF13596">
    <property type="entry name" value="PAS_10"/>
    <property type="match status" value="1"/>
</dbReference>
<sequence length="1055" mass="117628">MNEVGDQPVEGERQVKSPLIIGVGASPGALDSIERFFAKLTVAGDQAIVLALQHHEAFDEARLREAVRGSNGAKVADIGDAGTIEGGTIYLCPPAMITTIQGDRFAIRKAEQAPGERATIDSFLVSLAEERAEQSIGVILAGTGGDGTLGTATLKDHGGLAIAEKTAPPESEHLLDGNTPASIADYVLPPEDIPEHIQVYARHLRRLEEKQGFDEVLAAAATSLSRIADILRNKTGNDFHGYKQNTFLRRVQRRMQVVQIDEIPAYVDFLRHDKDEAQHLFNDLLIGVTEFFRDKREFEVLESQIIPKIFEGKSAGQQVRIWVLGCATGEEAYSIGILLREHMARLDSAPQVQIFATDIDGRALAAARVGRYRTTIEADMTSERLARWFVREGDTYCVVKELREMCIFSQHNVIKDAPFSKLDLVSCRNLLIYLNAELQNRVIPLFHFALLPDRYLFLGNSENVTRHPKLFAPIDRRARIFKKLETGTRLPPEFPITTTTGRVPVEAPPVRSFGPDVGLERRAQRIAERYAPAYVITDDNFQILHFSGRTGRYIEPTAGAATLDLLQLVHRDLRLELRTALSRAAETNEAAHAEQVQLGLNGNRVLVDITVEPIQDGAGGHRNFLVLFKDGPVRVIDVNQSTPNALVRTEHVERLESELRATRERLQATIEELESTNEELKSSNEEYQSLNEELQSANEELETSREELQSVNEELTTVNGELAHRVQELTRATSDLKNFLESTQIATVFLDNDLRVMNFTPTVTHVLHLVETDVGRPIAHIKARIPIEELYDDVRRVLRTLASAERELTAPDSGTRYIVRILPYRSIDNFIAGVVITFIDVTAITRAEERQRLLLAELQHRVRNTLGVVRSIARRSAESSTTVEEYASHLDGRLNAFARTQALVTRDPEGGVDLEYLVVEELLAYNAREGEQVRVSGPKARFQPKAAETFALAIHELATNALKYGALSQPTGRIEISWRLDETINPAELVFGWRERGGPQVTPPPRKGFGTELLERTLAFEFKGQTTMTFSPSGLQCTITIPLSKRTFHTPAVGN</sequence>
<dbReference type="RefSeq" id="WP_284260060.1">
    <property type="nucleotide sequence ID" value="NZ_BSOW01000001.1"/>
</dbReference>
<accession>A0ABQ6AP81</accession>
<dbReference type="InterPro" id="IPR035909">
    <property type="entry name" value="CheB_C"/>
</dbReference>
<dbReference type="SMART" id="SM00911">
    <property type="entry name" value="HWE_HK"/>
    <property type="match status" value="1"/>
</dbReference>
<feature type="domain" description="Aminoacyl-transfer RNA synthetases class-II family profile" evidence="14">
    <location>
        <begin position="224"/>
        <end position="643"/>
    </location>
</feature>
<dbReference type="InterPro" id="IPR022641">
    <property type="entry name" value="CheR_N"/>
</dbReference>
<comment type="caution">
    <text evidence="15">The sequence shown here is derived from an EMBL/GenBank/DDBJ whole genome shotgun (WGS) entry which is preliminary data.</text>
</comment>
<comment type="catalytic activity">
    <reaction evidence="2">
        <text>L-glutamyl-[protein] + S-adenosyl-L-methionine = [protein]-L-glutamate 5-O-methyl ester + S-adenosyl-L-homocysteine</text>
        <dbReference type="Rhea" id="RHEA:24452"/>
        <dbReference type="Rhea" id="RHEA-COMP:10208"/>
        <dbReference type="Rhea" id="RHEA-COMP:10311"/>
        <dbReference type="ChEBI" id="CHEBI:29973"/>
        <dbReference type="ChEBI" id="CHEBI:57856"/>
        <dbReference type="ChEBI" id="CHEBI:59789"/>
        <dbReference type="ChEBI" id="CHEBI:82795"/>
        <dbReference type="EC" id="2.1.1.80"/>
    </reaction>
</comment>
<gene>
    <name evidence="15" type="ORF">GCM10007857_00760</name>
</gene>
<keyword evidence="16" id="KW-1185">Reference proteome</keyword>
<dbReference type="Pfam" id="PF01739">
    <property type="entry name" value="CheR"/>
    <property type="match status" value="1"/>
</dbReference>
<feature type="coiled-coil region" evidence="11">
    <location>
        <begin position="652"/>
        <end position="721"/>
    </location>
</feature>
<evidence type="ECO:0000256" key="8">
    <source>
        <dbReference type="ARBA" id="ARBA00022777"/>
    </source>
</evidence>
<evidence type="ECO:0000256" key="10">
    <source>
        <dbReference type="PROSITE-ProRule" id="PRU00050"/>
    </source>
</evidence>
<dbReference type="PROSITE" id="PS50862">
    <property type="entry name" value="AA_TRNA_LIGASE_II"/>
    <property type="match status" value="1"/>
</dbReference>
<dbReference type="InterPro" id="IPR011102">
    <property type="entry name" value="Sig_transdc_His_kinase_HWE"/>
</dbReference>
<feature type="active site" evidence="10">
    <location>
        <position position="54"/>
    </location>
</feature>
<dbReference type="InterPro" id="IPR006195">
    <property type="entry name" value="aa-tRNA-synth_II"/>
</dbReference>
<dbReference type="Gene3D" id="3.40.50.180">
    <property type="entry name" value="Methylesterase CheB, C-terminal domain"/>
    <property type="match status" value="1"/>
</dbReference>
<dbReference type="PRINTS" id="PR00996">
    <property type="entry name" value="CHERMTFRASE"/>
</dbReference>
<dbReference type="InterPro" id="IPR036804">
    <property type="entry name" value="CheR_N_sf"/>
</dbReference>
<evidence type="ECO:0000256" key="3">
    <source>
        <dbReference type="ARBA" id="ARBA00022553"/>
    </source>
</evidence>
<dbReference type="Pfam" id="PF01339">
    <property type="entry name" value="CheB_methylest"/>
    <property type="match status" value="1"/>
</dbReference>
<dbReference type="Gene3D" id="1.10.155.10">
    <property type="entry name" value="Chemotaxis receptor methyltransferase CheR, N-terminal domain"/>
    <property type="match status" value="1"/>
</dbReference>
<dbReference type="Gene3D" id="3.30.565.10">
    <property type="entry name" value="Histidine kinase-like ATPase, C-terminal domain"/>
    <property type="match status" value="1"/>
</dbReference>
<dbReference type="SUPFAM" id="SSF52738">
    <property type="entry name" value="Methylesterase CheB, C-terminal domain"/>
    <property type="match status" value="1"/>
</dbReference>
<reference evidence="16" key="1">
    <citation type="journal article" date="2019" name="Int. J. Syst. Evol. Microbiol.">
        <title>The Global Catalogue of Microorganisms (GCM) 10K type strain sequencing project: providing services to taxonomists for standard genome sequencing and annotation.</title>
        <authorList>
            <consortium name="The Broad Institute Genomics Platform"/>
            <consortium name="The Broad Institute Genome Sequencing Center for Infectious Disease"/>
            <person name="Wu L."/>
            <person name="Ma J."/>
        </authorList>
    </citation>
    <scope>NUCLEOTIDE SEQUENCE [LARGE SCALE GENOMIC DNA]</scope>
    <source>
        <strain evidence="16">NBRC 102520</strain>
    </source>
</reference>
<evidence type="ECO:0000256" key="7">
    <source>
        <dbReference type="ARBA" id="ARBA00022741"/>
    </source>
</evidence>
<dbReference type="Pfam" id="PF07536">
    <property type="entry name" value="HWE_HK"/>
    <property type="match status" value="1"/>
</dbReference>
<keyword evidence="10" id="KW-0378">Hydrolase</keyword>
<evidence type="ECO:0000313" key="16">
    <source>
        <dbReference type="Proteomes" id="UP001156905"/>
    </source>
</evidence>
<dbReference type="InterPro" id="IPR036890">
    <property type="entry name" value="HATPase_C_sf"/>
</dbReference>
<dbReference type="InterPro" id="IPR050903">
    <property type="entry name" value="Bact_Chemotaxis_MeTrfase"/>
</dbReference>
<keyword evidence="5" id="KW-0808">Transferase</keyword>
<evidence type="ECO:0000256" key="11">
    <source>
        <dbReference type="SAM" id="Coils"/>
    </source>
</evidence>
<keyword evidence="6" id="KW-0949">S-adenosyl-L-methionine</keyword>
<evidence type="ECO:0000259" key="14">
    <source>
        <dbReference type="PROSITE" id="PS50862"/>
    </source>
</evidence>
<dbReference type="PANTHER" id="PTHR24422">
    <property type="entry name" value="CHEMOTAXIS PROTEIN METHYLTRANSFERASE"/>
    <property type="match status" value="1"/>
</dbReference>
<dbReference type="InterPro" id="IPR000673">
    <property type="entry name" value="Sig_transdc_resp-reg_Me-estase"/>
</dbReference>
<proteinExistence type="predicted"/>
<dbReference type="SUPFAM" id="SSF47757">
    <property type="entry name" value="Chemotaxis receptor methyltransferase CheR, N-terminal domain"/>
    <property type="match status" value="1"/>
</dbReference>
<comment type="catalytic activity">
    <reaction evidence="1">
        <text>ATP + protein L-histidine = ADP + protein N-phospho-L-histidine.</text>
        <dbReference type="EC" id="2.7.13.3"/>
    </reaction>
</comment>
<keyword evidence="10" id="KW-0145">Chemotaxis</keyword>
<dbReference type="Proteomes" id="UP001156905">
    <property type="component" value="Unassembled WGS sequence"/>
</dbReference>
<keyword evidence="11" id="KW-0175">Coiled coil</keyword>
<evidence type="ECO:0000256" key="9">
    <source>
        <dbReference type="ARBA" id="ARBA00022840"/>
    </source>
</evidence>
<feature type="active site" evidence="10">
    <location>
        <position position="146"/>
    </location>
</feature>
<feature type="active site" evidence="10">
    <location>
        <position position="26"/>
    </location>
</feature>
<dbReference type="SUPFAM" id="SSF55785">
    <property type="entry name" value="PYP-like sensor domain (PAS domain)"/>
    <property type="match status" value="2"/>
</dbReference>
<evidence type="ECO:0000256" key="4">
    <source>
        <dbReference type="ARBA" id="ARBA00022603"/>
    </source>
</evidence>
<evidence type="ECO:0008006" key="17">
    <source>
        <dbReference type="Google" id="ProtNLM"/>
    </source>
</evidence>
<evidence type="ECO:0000256" key="5">
    <source>
        <dbReference type="ARBA" id="ARBA00022679"/>
    </source>
</evidence>
<evidence type="ECO:0000256" key="2">
    <source>
        <dbReference type="ARBA" id="ARBA00001541"/>
    </source>
</evidence>
<dbReference type="InterPro" id="IPR035965">
    <property type="entry name" value="PAS-like_dom_sf"/>
</dbReference>
<organism evidence="15 16">
    <name type="scientific">Bradyrhizobium iriomotense</name>
    <dbReference type="NCBI Taxonomy" id="441950"/>
    <lineage>
        <taxon>Bacteria</taxon>
        <taxon>Pseudomonadati</taxon>
        <taxon>Pseudomonadota</taxon>
        <taxon>Alphaproteobacteria</taxon>
        <taxon>Hyphomicrobiales</taxon>
        <taxon>Nitrobacteraceae</taxon>
        <taxon>Bradyrhizobium</taxon>
    </lineage>
</organism>
<dbReference type="PROSITE" id="PS50122">
    <property type="entry name" value="CHEB"/>
    <property type="match status" value="1"/>
</dbReference>
<evidence type="ECO:0000256" key="1">
    <source>
        <dbReference type="ARBA" id="ARBA00000085"/>
    </source>
</evidence>
<dbReference type="Pfam" id="PF03705">
    <property type="entry name" value="CheR_N"/>
    <property type="match status" value="1"/>
</dbReference>
<dbReference type="Gene3D" id="3.30.450.20">
    <property type="entry name" value="PAS domain"/>
    <property type="match status" value="1"/>
</dbReference>
<protein>
    <recommendedName>
        <fullName evidence="17">Blue-light-activated histidine kinase</fullName>
    </recommendedName>
</protein>
<dbReference type="SUPFAM" id="SSF53335">
    <property type="entry name" value="S-adenosyl-L-methionine-dependent methyltransferases"/>
    <property type="match status" value="1"/>
</dbReference>
<name>A0ABQ6AP81_9BRAD</name>
<evidence type="ECO:0000256" key="6">
    <source>
        <dbReference type="ARBA" id="ARBA00022691"/>
    </source>
</evidence>
<keyword evidence="3" id="KW-0597">Phosphoprotein</keyword>
<feature type="domain" description="CheB-type methylesterase" evidence="12">
    <location>
        <begin position="14"/>
        <end position="167"/>
    </location>
</feature>
<evidence type="ECO:0000259" key="12">
    <source>
        <dbReference type="PROSITE" id="PS50122"/>
    </source>
</evidence>
<feature type="domain" description="CheR-type methyltransferase" evidence="13">
    <location>
        <begin position="212"/>
        <end position="482"/>
    </location>
</feature>
<evidence type="ECO:0000259" key="13">
    <source>
        <dbReference type="PROSITE" id="PS50123"/>
    </source>
</evidence>
<keyword evidence="8" id="KW-0418">Kinase</keyword>
<dbReference type="InterPro" id="IPR022642">
    <property type="entry name" value="CheR_C"/>
</dbReference>
<dbReference type="PANTHER" id="PTHR24422:SF27">
    <property type="entry name" value="PROTEIN-GLUTAMATE O-METHYLTRANSFERASE"/>
    <property type="match status" value="1"/>
</dbReference>
<dbReference type="InterPro" id="IPR029063">
    <property type="entry name" value="SAM-dependent_MTases_sf"/>
</dbReference>
<dbReference type="InterPro" id="IPR000780">
    <property type="entry name" value="CheR_MeTrfase"/>
</dbReference>
<dbReference type="PROSITE" id="PS50123">
    <property type="entry name" value="CHER"/>
    <property type="match status" value="1"/>
</dbReference>
<dbReference type="EMBL" id="BSOW01000001">
    <property type="protein sequence ID" value="GLR83366.1"/>
    <property type="molecule type" value="Genomic_DNA"/>
</dbReference>
<evidence type="ECO:0000313" key="15">
    <source>
        <dbReference type="EMBL" id="GLR83366.1"/>
    </source>
</evidence>
<dbReference type="SUPFAM" id="SSF57997">
    <property type="entry name" value="Tropomyosin"/>
    <property type="match status" value="1"/>
</dbReference>
<dbReference type="SMART" id="SM00138">
    <property type="entry name" value="MeTrc"/>
    <property type="match status" value="1"/>
</dbReference>
<keyword evidence="4" id="KW-0489">Methyltransferase</keyword>
<keyword evidence="7" id="KW-0547">Nucleotide-binding</keyword>
<keyword evidence="9" id="KW-0067">ATP-binding</keyword>
<dbReference type="Gene3D" id="3.40.50.150">
    <property type="entry name" value="Vaccinia Virus protein VP39"/>
    <property type="match status" value="1"/>
</dbReference>